<evidence type="ECO:0000259" key="4">
    <source>
        <dbReference type="PROSITE" id="PS01124"/>
    </source>
</evidence>
<dbReference type="Proteomes" id="UP000245959">
    <property type="component" value="Unassembled WGS sequence"/>
</dbReference>
<keyword evidence="3" id="KW-0804">Transcription</keyword>
<dbReference type="InterPro" id="IPR037923">
    <property type="entry name" value="HTH-like"/>
</dbReference>
<evidence type="ECO:0000256" key="2">
    <source>
        <dbReference type="ARBA" id="ARBA00023125"/>
    </source>
</evidence>
<dbReference type="AlphaFoldDB" id="A0A2U1AQH1"/>
<evidence type="ECO:0000256" key="3">
    <source>
        <dbReference type="ARBA" id="ARBA00023163"/>
    </source>
</evidence>
<feature type="domain" description="HTH araC/xylS-type" evidence="4">
    <location>
        <begin position="112"/>
        <end position="154"/>
    </location>
</feature>
<dbReference type="Pfam" id="PF02311">
    <property type="entry name" value="AraC_binding"/>
    <property type="match status" value="1"/>
</dbReference>
<evidence type="ECO:0000313" key="5">
    <source>
        <dbReference type="EMBL" id="PVY38635.1"/>
    </source>
</evidence>
<dbReference type="GO" id="GO:0043565">
    <property type="term" value="F:sequence-specific DNA binding"/>
    <property type="evidence" value="ECO:0007669"/>
    <property type="project" value="InterPro"/>
</dbReference>
<keyword evidence="2" id="KW-0238">DNA-binding</keyword>
<dbReference type="SUPFAM" id="SSF46689">
    <property type="entry name" value="Homeodomain-like"/>
    <property type="match status" value="1"/>
</dbReference>
<gene>
    <name evidence="5" type="ORF">C8D82_12561</name>
</gene>
<evidence type="ECO:0000256" key="1">
    <source>
        <dbReference type="ARBA" id="ARBA00023015"/>
    </source>
</evidence>
<dbReference type="SUPFAM" id="SSF51215">
    <property type="entry name" value="Regulatory protein AraC"/>
    <property type="match status" value="1"/>
</dbReference>
<accession>A0A2U1AQH1</accession>
<dbReference type="InterPro" id="IPR018060">
    <property type="entry name" value="HTH_AraC"/>
</dbReference>
<dbReference type="EMBL" id="QEKH01000025">
    <property type="protein sequence ID" value="PVY38635.1"/>
    <property type="molecule type" value="Genomic_DNA"/>
</dbReference>
<name>A0A2U1AQH1_9BACT</name>
<protein>
    <submittedName>
        <fullName evidence="5">Helix-turn-helix protein</fullName>
    </submittedName>
</protein>
<reference evidence="5 6" key="1">
    <citation type="submission" date="2018-04" db="EMBL/GenBank/DDBJ databases">
        <title>Genomic Encyclopedia of Type Strains, Phase IV (KMG-IV): sequencing the most valuable type-strain genomes for metagenomic binning, comparative biology and taxonomic classification.</title>
        <authorList>
            <person name="Goeker M."/>
        </authorList>
    </citation>
    <scope>NUCLEOTIDE SEQUENCE [LARGE SCALE GENOMIC DNA]</scope>
    <source>
        <strain evidence="5 6">DSM 14823</strain>
    </source>
</reference>
<dbReference type="PROSITE" id="PS01124">
    <property type="entry name" value="HTH_ARAC_FAMILY_2"/>
    <property type="match status" value="1"/>
</dbReference>
<dbReference type="Pfam" id="PF12833">
    <property type="entry name" value="HTH_18"/>
    <property type="match status" value="1"/>
</dbReference>
<proteinExistence type="predicted"/>
<evidence type="ECO:0000313" key="6">
    <source>
        <dbReference type="Proteomes" id="UP000245959"/>
    </source>
</evidence>
<dbReference type="GO" id="GO:0003700">
    <property type="term" value="F:DNA-binding transcription factor activity"/>
    <property type="evidence" value="ECO:0007669"/>
    <property type="project" value="InterPro"/>
</dbReference>
<keyword evidence="6" id="KW-1185">Reference proteome</keyword>
<sequence>MFHRRDFGKITCYFSGNGEYLLNDRRYPIRDGSMVVSHPRFRTTCRTLSGELGLYNILFLPELIDDELKKMENSFGFFSIFHPEEPAFSDLYVTDTDRGLRGIVCALRRKFRRRLHEACRLLAAAPALPVVEVALKSGFNDLSHFCYLFPREFGTLRRVR</sequence>
<organism evidence="5 6">
    <name type="scientific">Victivallis vadensis</name>
    <dbReference type="NCBI Taxonomy" id="172901"/>
    <lineage>
        <taxon>Bacteria</taxon>
        <taxon>Pseudomonadati</taxon>
        <taxon>Lentisphaerota</taxon>
        <taxon>Lentisphaeria</taxon>
        <taxon>Victivallales</taxon>
        <taxon>Victivallaceae</taxon>
        <taxon>Victivallis</taxon>
    </lineage>
</organism>
<dbReference type="InterPro" id="IPR003313">
    <property type="entry name" value="AraC-bd"/>
</dbReference>
<comment type="caution">
    <text evidence="5">The sequence shown here is derived from an EMBL/GenBank/DDBJ whole genome shotgun (WGS) entry which is preliminary data.</text>
</comment>
<dbReference type="RefSeq" id="WP_133245225.1">
    <property type="nucleotide sequence ID" value="NZ_CABMMC010000029.1"/>
</dbReference>
<dbReference type="GeneID" id="78296289"/>
<dbReference type="OrthoDB" id="2600165at2"/>
<dbReference type="InterPro" id="IPR009057">
    <property type="entry name" value="Homeodomain-like_sf"/>
</dbReference>
<dbReference type="Gene3D" id="1.10.10.60">
    <property type="entry name" value="Homeodomain-like"/>
    <property type="match status" value="1"/>
</dbReference>
<keyword evidence="1" id="KW-0805">Transcription regulation</keyword>